<protein>
    <recommendedName>
        <fullName evidence="1">Reverse transcriptase Ty1/copia-type domain-containing protein</fullName>
    </recommendedName>
</protein>
<evidence type="ECO:0000259" key="1">
    <source>
        <dbReference type="Pfam" id="PF07727"/>
    </source>
</evidence>
<reference evidence="2" key="1">
    <citation type="submission" date="2020-06" db="EMBL/GenBank/DDBJ databases">
        <authorList>
            <person name="Li T."/>
            <person name="Hu X."/>
            <person name="Zhang T."/>
            <person name="Song X."/>
            <person name="Zhang H."/>
            <person name="Dai N."/>
            <person name="Sheng W."/>
            <person name="Hou X."/>
            <person name="Wei L."/>
        </authorList>
    </citation>
    <scope>NUCLEOTIDE SEQUENCE</scope>
    <source>
        <strain evidence="2">KEN8</strain>
        <tissue evidence="2">Leaf</tissue>
    </source>
</reference>
<feature type="domain" description="Reverse transcriptase Ty1/copia-type" evidence="1">
    <location>
        <begin position="4"/>
        <end position="66"/>
    </location>
</feature>
<feature type="non-terminal residue" evidence="2">
    <location>
        <position position="1"/>
    </location>
</feature>
<name>A0AAW2SWA9_9LAMI</name>
<organism evidence="2">
    <name type="scientific">Sesamum calycinum</name>
    <dbReference type="NCBI Taxonomy" id="2727403"/>
    <lineage>
        <taxon>Eukaryota</taxon>
        <taxon>Viridiplantae</taxon>
        <taxon>Streptophyta</taxon>
        <taxon>Embryophyta</taxon>
        <taxon>Tracheophyta</taxon>
        <taxon>Spermatophyta</taxon>
        <taxon>Magnoliopsida</taxon>
        <taxon>eudicotyledons</taxon>
        <taxon>Gunneridae</taxon>
        <taxon>Pentapetalae</taxon>
        <taxon>asterids</taxon>
        <taxon>lamiids</taxon>
        <taxon>Lamiales</taxon>
        <taxon>Pedaliaceae</taxon>
        <taxon>Sesamum</taxon>
    </lineage>
</organism>
<comment type="caution">
    <text evidence="2">The sequence shown here is derived from an EMBL/GenBank/DDBJ whole genome shotgun (WGS) entry which is preliminary data.</text>
</comment>
<sequence length="70" mass="8332">SYLEIITEIKSFFKHKFEMKDMSEADVILVIKLIRSMDGITISQFHYVEKIIEKFGYQNNRIAKTPYDLL</sequence>
<reference evidence="2" key="2">
    <citation type="journal article" date="2024" name="Plant">
        <title>Genomic evolution and insights into agronomic trait innovations of Sesamum species.</title>
        <authorList>
            <person name="Miao H."/>
            <person name="Wang L."/>
            <person name="Qu L."/>
            <person name="Liu H."/>
            <person name="Sun Y."/>
            <person name="Le M."/>
            <person name="Wang Q."/>
            <person name="Wei S."/>
            <person name="Zheng Y."/>
            <person name="Lin W."/>
            <person name="Duan Y."/>
            <person name="Cao H."/>
            <person name="Xiong S."/>
            <person name="Wang X."/>
            <person name="Wei L."/>
            <person name="Li C."/>
            <person name="Ma Q."/>
            <person name="Ju M."/>
            <person name="Zhao R."/>
            <person name="Li G."/>
            <person name="Mu C."/>
            <person name="Tian Q."/>
            <person name="Mei H."/>
            <person name="Zhang T."/>
            <person name="Gao T."/>
            <person name="Zhang H."/>
        </authorList>
    </citation>
    <scope>NUCLEOTIDE SEQUENCE</scope>
    <source>
        <strain evidence="2">KEN8</strain>
    </source>
</reference>
<evidence type="ECO:0000313" key="2">
    <source>
        <dbReference type="EMBL" id="KAL0396108.1"/>
    </source>
</evidence>
<dbReference type="InterPro" id="IPR013103">
    <property type="entry name" value="RVT_2"/>
</dbReference>
<gene>
    <name evidence="2" type="ORF">Scaly_0059200</name>
</gene>
<accession>A0AAW2SWA9</accession>
<dbReference type="EMBL" id="JACGWM010000001">
    <property type="protein sequence ID" value="KAL0396108.1"/>
    <property type="molecule type" value="Genomic_DNA"/>
</dbReference>
<dbReference type="Pfam" id="PF07727">
    <property type="entry name" value="RVT_2"/>
    <property type="match status" value="1"/>
</dbReference>
<proteinExistence type="predicted"/>
<dbReference type="AlphaFoldDB" id="A0AAW2SWA9"/>